<comment type="caution">
    <text evidence="2">The sequence shown here is derived from an EMBL/GenBank/DDBJ whole genome shotgun (WGS) entry which is preliminary data.</text>
</comment>
<dbReference type="AlphaFoldDB" id="A0AAE3YWD2"/>
<dbReference type="CDD" id="cd00761">
    <property type="entry name" value="Glyco_tranf_GTA_type"/>
    <property type="match status" value="1"/>
</dbReference>
<keyword evidence="3" id="KW-1185">Reference proteome</keyword>
<proteinExistence type="predicted"/>
<dbReference type="RefSeq" id="WP_310376070.1">
    <property type="nucleotide sequence ID" value="NZ_JAVDYB010000001.1"/>
</dbReference>
<evidence type="ECO:0000259" key="1">
    <source>
        <dbReference type="Pfam" id="PF00535"/>
    </source>
</evidence>
<evidence type="ECO:0000313" key="2">
    <source>
        <dbReference type="EMBL" id="MDR7281108.1"/>
    </source>
</evidence>
<dbReference type="PANTHER" id="PTHR43685:SF2">
    <property type="entry name" value="GLYCOSYLTRANSFERASE 2-LIKE DOMAIN-CONTAINING PROTEIN"/>
    <property type="match status" value="1"/>
</dbReference>
<dbReference type="InterPro" id="IPR029044">
    <property type="entry name" value="Nucleotide-diphossugar_trans"/>
</dbReference>
<dbReference type="Proteomes" id="UP001183643">
    <property type="component" value="Unassembled WGS sequence"/>
</dbReference>
<dbReference type="PANTHER" id="PTHR43685">
    <property type="entry name" value="GLYCOSYLTRANSFERASE"/>
    <property type="match status" value="1"/>
</dbReference>
<dbReference type="InterPro" id="IPR001173">
    <property type="entry name" value="Glyco_trans_2-like"/>
</dbReference>
<feature type="domain" description="Glycosyltransferase 2-like" evidence="1">
    <location>
        <begin position="8"/>
        <end position="121"/>
    </location>
</feature>
<accession>A0AAE3YWD2</accession>
<dbReference type="Pfam" id="PF00535">
    <property type="entry name" value="Glycos_transf_2"/>
    <property type="match status" value="1"/>
</dbReference>
<dbReference type="SUPFAM" id="SSF53448">
    <property type="entry name" value="Nucleotide-diphospho-sugar transferases"/>
    <property type="match status" value="1"/>
</dbReference>
<dbReference type="Gene3D" id="3.90.550.10">
    <property type="entry name" value="Spore Coat Polysaccharide Biosynthesis Protein SpsA, Chain A"/>
    <property type="match status" value="1"/>
</dbReference>
<protein>
    <submittedName>
        <fullName evidence="2">Glycosyltransferase involved in cell wall biosynthesis</fullName>
    </submittedName>
</protein>
<organism evidence="2 3">
    <name type="scientific">Catenuloplanes atrovinosus</name>
    <dbReference type="NCBI Taxonomy" id="137266"/>
    <lineage>
        <taxon>Bacteria</taxon>
        <taxon>Bacillati</taxon>
        <taxon>Actinomycetota</taxon>
        <taxon>Actinomycetes</taxon>
        <taxon>Micromonosporales</taxon>
        <taxon>Micromonosporaceae</taxon>
        <taxon>Catenuloplanes</taxon>
    </lineage>
</organism>
<dbReference type="InterPro" id="IPR050834">
    <property type="entry name" value="Glycosyltransf_2"/>
</dbReference>
<sequence>MPRLGIGLPVYNGERYLSSVLDCLRRQTFADFEVTICDNASTDGTARIAREVAAEDPRFRYVRNETNIGAPGNFNRVFQLSRAELYAWVAADDEYDPAYFQRCVELLDQRPDAIGAFTKVRLIDEHGAPVGVPDELIRLDDPDPAVRFGDLASFRHSCFSVFGVYRRAALARTRGLLPFWNADRVLLAELALQGPVVVYPAPLYRNRQHTGRLTSRAARRDIRDYSSERAPRALTWHYAGQLWKAIQSADLDEAQRRRIQRAFAGWTARHPGKLARSAMRGALESARDLRPVRRGGAAISGGMGLSWATLELASALPSGLGF</sequence>
<gene>
    <name evidence="2" type="ORF">J2S41_007886</name>
</gene>
<evidence type="ECO:0000313" key="3">
    <source>
        <dbReference type="Proteomes" id="UP001183643"/>
    </source>
</evidence>
<reference evidence="2" key="1">
    <citation type="submission" date="2023-07" db="EMBL/GenBank/DDBJ databases">
        <title>Sequencing the genomes of 1000 actinobacteria strains.</title>
        <authorList>
            <person name="Klenk H.-P."/>
        </authorList>
    </citation>
    <scope>NUCLEOTIDE SEQUENCE</scope>
    <source>
        <strain evidence="2">DSM 44707</strain>
    </source>
</reference>
<dbReference type="EMBL" id="JAVDYB010000001">
    <property type="protein sequence ID" value="MDR7281108.1"/>
    <property type="molecule type" value="Genomic_DNA"/>
</dbReference>
<name>A0AAE3YWD2_9ACTN</name>